<comment type="caution">
    <text evidence="2">The sequence shown here is derived from an EMBL/GenBank/DDBJ whole genome shotgun (WGS) entry which is preliminary data.</text>
</comment>
<feature type="compositionally biased region" description="Polar residues" evidence="1">
    <location>
        <begin position="243"/>
        <end position="252"/>
    </location>
</feature>
<accession>A0A8X6M7F6</accession>
<evidence type="ECO:0000256" key="1">
    <source>
        <dbReference type="SAM" id="MobiDB-lite"/>
    </source>
</evidence>
<organism evidence="2 3">
    <name type="scientific">Nephila pilipes</name>
    <name type="common">Giant wood spider</name>
    <name type="synonym">Nephila maculata</name>
    <dbReference type="NCBI Taxonomy" id="299642"/>
    <lineage>
        <taxon>Eukaryota</taxon>
        <taxon>Metazoa</taxon>
        <taxon>Ecdysozoa</taxon>
        <taxon>Arthropoda</taxon>
        <taxon>Chelicerata</taxon>
        <taxon>Arachnida</taxon>
        <taxon>Araneae</taxon>
        <taxon>Araneomorphae</taxon>
        <taxon>Entelegynae</taxon>
        <taxon>Araneoidea</taxon>
        <taxon>Nephilidae</taxon>
        <taxon>Nephila</taxon>
    </lineage>
</organism>
<dbReference type="AlphaFoldDB" id="A0A8X6M7F6"/>
<sequence length="376" mass="43207">MHIFEAKTFLKESASKYYNSKYSHWRQKCSRLIPGNNIGFFNIFGDLKETFIFLTSNFKHDIHHFIVILLGRWNEQHKKEKLFCVWLFYDPVVFLVKADSIREFLKERKINDRNWVFDKMKLLLGDGLMTSLLRGLRSVVRISEKFSESEIISDLFGLCQKKVENEPEVGLARCRPKCNVTLRRCKFTTRRGRLSRPKHAALTIGVEDVRREWDRSEPLRGLFYFGIFERFRRAFAGRGDSSPGRSQTTWSSKGALGRRPRTTPAKEWVSGVGRARTTHGRRKIAGALVNTGERPAGKRMEGSAPAETWVDPEWCGEAGVLRRPAGSVRTGGRKDWFYRRRRDQEHLPSARECPGATGRRRERGMGTGGPPGPKTG</sequence>
<dbReference type="EMBL" id="BMAW01042010">
    <property type="protein sequence ID" value="GFS31935.1"/>
    <property type="molecule type" value="Genomic_DNA"/>
</dbReference>
<reference evidence="2" key="1">
    <citation type="submission" date="2020-08" db="EMBL/GenBank/DDBJ databases">
        <title>Multicomponent nature underlies the extraordinary mechanical properties of spider dragline silk.</title>
        <authorList>
            <person name="Kono N."/>
            <person name="Nakamura H."/>
            <person name="Mori M."/>
            <person name="Yoshida Y."/>
            <person name="Ohtoshi R."/>
            <person name="Malay A.D."/>
            <person name="Moran D.A.P."/>
            <person name="Tomita M."/>
            <person name="Numata K."/>
            <person name="Arakawa K."/>
        </authorList>
    </citation>
    <scope>NUCLEOTIDE SEQUENCE</scope>
</reference>
<evidence type="ECO:0000313" key="2">
    <source>
        <dbReference type="EMBL" id="GFS31935.1"/>
    </source>
</evidence>
<name>A0A8X6M7F6_NEPPI</name>
<dbReference type="Proteomes" id="UP000887013">
    <property type="component" value="Unassembled WGS sequence"/>
</dbReference>
<protein>
    <submittedName>
        <fullName evidence="2">Uncharacterized protein</fullName>
    </submittedName>
</protein>
<gene>
    <name evidence="2" type="ORF">NPIL_92951</name>
</gene>
<feature type="region of interest" description="Disordered" evidence="1">
    <location>
        <begin position="237"/>
        <end position="277"/>
    </location>
</feature>
<keyword evidence="3" id="KW-1185">Reference proteome</keyword>
<proteinExistence type="predicted"/>
<feature type="region of interest" description="Disordered" evidence="1">
    <location>
        <begin position="340"/>
        <end position="376"/>
    </location>
</feature>
<feature type="compositionally biased region" description="Basic and acidic residues" evidence="1">
    <location>
        <begin position="340"/>
        <end position="349"/>
    </location>
</feature>
<evidence type="ECO:0000313" key="3">
    <source>
        <dbReference type="Proteomes" id="UP000887013"/>
    </source>
</evidence>